<evidence type="ECO:0000313" key="10">
    <source>
        <dbReference type="Proteomes" id="UP000239532"/>
    </source>
</evidence>
<dbReference type="AlphaFoldDB" id="A0A2S9WR45"/>
<keyword evidence="5" id="KW-0560">Oxidoreductase</keyword>
<keyword evidence="10" id="KW-1185">Reference proteome</keyword>
<keyword evidence="4" id="KW-0732">Signal</keyword>
<sequence length="605" mass="69183">MNYQNIKKACFIASLLFLISSCKEEQSYKKQQRSPLEQLQELYLSDLDQAIHSLSVMESMTDTDSMQRAFKTARENFKSVEPILSFQDLNNYTTLNAPNILKVEEEDATDIKIKKASSYQTLEEILFTESPDVTKVHNVVMTLRRRLQLVRSTTDLSHYQPYHVLWIIRKQLVRSALTGVTGFDSPVLESSLDDAVIAFAKAKQILQLYHQQFKKEQLLEKWKHQLDQAQHRLSQSTFENFDRYAFLKQDIDPLLELWVATAQDWEVQFPLELAIKNEATTLFSKETLSLDYFADRKPAPLTDQQITLGKQLFNDTRLSSDGMISCATCHVQDLAFSDGRPIAKGQQRNSPTLTYAAYQRGFFYDKRSGSLEGQIISVINNETEFHSDINNFTAAIEKDDDIVKQFTDAYHKEVGQLAVRTAIADYVRSLNSWDSKWDRNMRDEENTLTQSEINGFNLFMGKAKCATCHFAPVFNGTVPPDFMETELEHLGVPSKNLTVNASIDPDTGRYEFLKTENRKHFFKTPSIRNVAVTAPYMHNGVYQTLEEVVDFYNRGGGSGIGITDQEFQTLPPDPLNLTAMEQKDLVNFMKSLTDQAFTKSKVHSL</sequence>
<evidence type="ECO:0000256" key="6">
    <source>
        <dbReference type="ARBA" id="ARBA00023004"/>
    </source>
</evidence>
<dbReference type="RefSeq" id="WP_105981804.1">
    <property type="nucleotide sequence ID" value="NZ_MQUC01000003.1"/>
</dbReference>
<feature type="domain" description="Cytochrome c" evidence="8">
    <location>
        <begin position="450"/>
        <end position="593"/>
    </location>
</feature>
<proteinExistence type="predicted"/>
<dbReference type="OrthoDB" id="9805202at2"/>
<dbReference type="InterPro" id="IPR036909">
    <property type="entry name" value="Cyt_c-like_dom_sf"/>
</dbReference>
<dbReference type="PANTHER" id="PTHR30600:SF10">
    <property type="entry name" value="BLL6722 PROTEIN"/>
    <property type="match status" value="1"/>
</dbReference>
<dbReference type="PROSITE" id="PS51007">
    <property type="entry name" value="CYTC"/>
    <property type="match status" value="2"/>
</dbReference>
<dbReference type="InterPro" id="IPR004852">
    <property type="entry name" value="Di-haem_cyt_c_peroxidsae"/>
</dbReference>
<dbReference type="GO" id="GO:0020037">
    <property type="term" value="F:heme binding"/>
    <property type="evidence" value="ECO:0007669"/>
    <property type="project" value="InterPro"/>
</dbReference>
<dbReference type="GO" id="GO:0046872">
    <property type="term" value="F:metal ion binding"/>
    <property type="evidence" value="ECO:0007669"/>
    <property type="project" value="UniProtKB-KW"/>
</dbReference>
<dbReference type="Gene3D" id="1.20.1420.20">
    <property type="entry name" value="M75 peptidase, HXXE motif"/>
    <property type="match status" value="1"/>
</dbReference>
<keyword evidence="6 7" id="KW-0408">Iron</keyword>
<dbReference type="Proteomes" id="UP000239532">
    <property type="component" value="Unassembled WGS sequence"/>
</dbReference>
<evidence type="ECO:0000313" key="9">
    <source>
        <dbReference type="EMBL" id="PRP65938.1"/>
    </source>
</evidence>
<dbReference type="PROSITE" id="PS51257">
    <property type="entry name" value="PROKAR_LIPOPROTEIN"/>
    <property type="match status" value="1"/>
</dbReference>
<evidence type="ECO:0000256" key="7">
    <source>
        <dbReference type="PROSITE-ProRule" id="PRU00433"/>
    </source>
</evidence>
<dbReference type="GO" id="GO:0004130">
    <property type="term" value="F:cytochrome-c peroxidase activity"/>
    <property type="evidence" value="ECO:0007669"/>
    <property type="project" value="TreeGrafter"/>
</dbReference>
<dbReference type="InterPro" id="IPR051395">
    <property type="entry name" value="Cytochrome_c_Peroxidase/MauG"/>
</dbReference>
<evidence type="ECO:0000256" key="5">
    <source>
        <dbReference type="ARBA" id="ARBA00023002"/>
    </source>
</evidence>
<dbReference type="GO" id="GO:0030313">
    <property type="term" value="C:cell envelope"/>
    <property type="evidence" value="ECO:0007669"/>
    <property type="project" value="UniProtKB-SubCell"/>
</dbReference>
<dbReference type="InterPro" id="IPR038352">
    <property type="entry name" value="Imelysin_sf"/>
</dbReference>
<comment type="caution">
    <text evidence="9">The sequence shown here is derived from an EMBL/GenBank/DDBJ whole genome shotgun (WGS) entry which is preliminary data.</text>
</comment>
<dbReference type="SUPFAM" id="SSF46626">
    <property type="entry name" value="Cytochrome c"/>
    <property type="match status" value="2"/>
</dbReference>
<feature type="domain" description="Cytochrome c" evidence="8">
    <location>
        <begin position="304"/>
        <end position="431"/>
    </location>
</feature>
<evidence type="ECO:0000259" key="8">
    <source>
        <dbReference type="PROSITE" id="PS51007"/>
    </source>
</evidence>
<accession>A0A2S9WR45</accession>
<evidence type="ECO:0000256" key="2">
    <source>
        <dbReference type="ARBA" id="ARBA00022617"/>
    </source>
</evidence>
<dbReference type="Pfam" id="PF03150">
    <property type="entry name" value="CCP_MauG"/>
    <property type="match status" value="1"/>
</dbReference>
<name>A0A2S9WR45_9FLAO</name>
<keyword evidence="3 7" id="KW-0479">Metal-binding</keyword>
<dbReference type="InterPro" id="IPR009056">
    <property type="entry name" value="Cyt_c-like_dom"/>
</dbReference>
<protein>
    <submittedName>
        <fullName evidence="9">Methylamine utilization protein</fullName>
    </submittedName>
</protein>
<dbReference type="EMBL" id="MQUC01000003">
    <property type="protein sequence ID" value="PRP65938.1"/>
    <property type="molecule type" value="Genomic_DNA"/>
</dbReference>
<dbReference type="GO" id="GO:0009055">
    <property type="term" value="F:electron transfer activity"/>
    <property type="evidence" value="ECO:0007669"/>
    <property type="project" value="InterPro"/>
</dbReference>
<evidence type="ECO:0000256" key="4">
    <source>
        <dbReference type="ARBA" id="ARBA00022729"/>
    </source>
</evidence>
<organism evidence="9 10">
    <name type="scientific">Nonlabens agnitus</name>
    <dbReference type="NCBI Taxonomy" id="870484"/>
    <lineage>
        <taxon>Bacteria</taxon>
        <taxon>Pseudomonadati</taxon>
        <taxon>Bacteroidota</taxon>
        <taxon>Flavobacteriia</taxon>
        <taxon>Flavobacteriales</taxon>
        <taxon>Flavobacteriaceae</taxon>
        <taxon>Nonlabens</taxon>
    </lineage>
</organism>
<comment type="subcellular location">
    <subcellularLocation>
        <location evidence="1">Cell envelope</location>
    </subcellularLocation>
</comment>
<dbReference type="PANTHER" id="PTHR30600">
    <property type="entry name" value="CYTOCHROME C PEROXIDASE-RELATED"/>
    <property type="match status" value="1"/>
</dbReference>
<gene>
    <name evidence="9" type="ORF">BST86_01970</name>
</gene>
<evidence type="ECO:0000256" key="3">
    <source>
        <dbReference type="ARBA" id="ARBA00022723"/>
    </source>
</evidence>
<dbReference type="Gene3D" id="1.10.760.10">
    <property type="entry name" value="Cytochrome c-like domain"/>
    <property type="match status" value="2"/>
</dbReference>
<reference evidence="9 10" key="1">
    <citation type="submission" date="2016-11" db="EMBL/GenBank/DDBJ databases">
        <title>Trade-off between light-utilization and light-protection in marine flavobacteria.</title>
        <authorList>
            <person name="Kumagai Y."/>
        </authorList>
    </citation>
    <scope>NUCLEOTIDE SEQUENCE [LARGE SCALE GENOMIC DNA]</scope>
    <source>
        <strain evidence="9 10">JCM 17109</strain>
    </source>
</reference>
<keyword evidence="2 7" id="KW-0349">Heme</keyword>
<evidence type="ECO:0000256" key="1">
    <source>
        <dbReference type="ARBA" id="ARBA00004196"/>
    </source>
</evidence>